<dbReference type="Pfam" id="PF14376">
    <property type="entry name" value="Haem_bd"/>
    <property type="match status" value="1"/>
</dbReference>
<feature type="domain" description="Haem-binding" evidence="1">
    <location>
        <begin position="13"/>
        <end position="148"/>
    </location>
</feature>
<dbReference type="RefSeq" id="WP_345076679.1">
    <property type="nucleotide sequence ID" value="NZ_BAABFA010000001.1"/>
</dbReference>
<accession>A0ABP8N0X4</accession>
<proteinExistence type="predicted"/>
<evidence type="ECO:0000313" key="3">
    <source>
        <dbReference type="Proteomes" id="UP001500067"/>
    </source>
</evidence>
<protein>
    <submittedName>
        <fullName evidence="2">Heme-binding domain-containing protein</fullName>
    </submittedName>
</protein>
<name>A0ABP8N0X4_9BACT</name>
<dbReference type="SMART" id="SM01235">
    <property type="entry name" value="Haem_bd"/>
    <property type="match status" value="1"/>
</dbReference>
<gene>
    <name evidence="2" type="ORF">GCM10023093_00350</name>
</gene>
<evidence type="ECO:0000259" key="1">
    <source>
        <dbReference type="SMART" id="SM01235"/>
    </source>
</evidence>
<dbReference type="InterPro" id="IPR025992">
    <property type="entry name" value="Haem-bd"/>
</dbReference>
<evidence type="ECO:0000313" key="2">
    <source>
        <dbReference type="EMBL" id="GAA4459408.1"/>
    </source>
</evidence>
<dbReference type="Proteomes" id="UP001500067">
    <property type="component" value="Unassembled WGS sequence"/>
</dbReference>
<reference evidence="3" key="1">
    <citation type="journal article" date="2019" name="Int. J. Syst. Evol. Microbiol.">
        <title>The Global Catalogue of Microorganisms (GCM) 10K type strain sequencing project: providing services to taxonomists for standard genome sequencing and annotation.</title>
        <authorList>
            <consortium name="The Broad Institute Genomics Platform"/>
            <consortium name="The Broad Institute Genome Sequencing Center for Infectious Disease"/>
            <person name="Wu L."/>
            <person name="Ma J."/>
        </authorList>
    </citation>
    <scope>NUCLEOTIDE SEQUENCE [LARGE SCALE GENOMIC DNA]</scope>
    <source>
        <strain evidence="3">JCM 32105</strain>
    </source>
</reference>
<keyword evidence="3" id="KW-1185">Reference proteome</keyword>
<sequence>MKKAFKVLGIGLLVVLAVLQVWRPEKNVSAQTPPSDIVTAYAVPANVADVLHRACYDCHSNNTHYPWYSNVQPVGIWLADHIEEGKDELNFSEFGNYKTRRKLKKLKEIVEEVEEGAMPLSSYTWIHKEAVLSPADKQLVIEWAKGLAQKISLEPGAQE</sequence>
<organism evidence="2 3">
    <name type="scientific">Nemorincola caseinilytica</name>
    <dbReference type="NCBI Taxonomy" id="2054315"/>
    <lineage>
        <taxon>Bacteria</taxon>
        <taxon>Pseudomonadati</taxon>
        <taxon>Bacteroidota</taxon>
        <taxon>Chitinophagia</taxon>
        <taxon>Chitinophagales</taxon>
        <taxon>Chitinophagaceae</taxon>
        <taxon>Nemorincola</taxon>
    </lineage>
</organism>
<comment type="caution">
    <text evidence="2">The sequence shown here is derived from an EMBL/GenBank/DDBJ whole genome shotgun (WGS) entry which is preliminary data.</text>
</comment>
<dbReference type="EMBL" id="BAABFA010000001">
    <property type="protein sequence ID" value="GAA4459408.1"/>
    <property type="molecule type" value="Genomic_DNA"/>
</dbReference>